<proteinExistence type="predicted"/>
<protein>
    <submittedName>
        <fullName evidence="2">Uncharacterized protein</fullName>
    </submittedName>
</protein>
<name>A0A1G2HYJ7_9BACT</name>
<feature type="transmembrane region" description="Helical" evidence="1">
    <location>
        <begin position="53"/>
        <end position="72"/>
    </location>
</feature>
<evidence type="ECO:0000256" key="1">
    <source>
        <dbReference type="SAM" id="Phobius"/>
    </source>
</evidence>
<dbReference type="Proteomes" id="UP000176421">
    <property type="component" value="Unassembled WGS sequence"/>
</dbReference>
<organism evidence="2 3">
    <name type="scientific">Candidatus Staskawiczbacteria bacterium RIFCSPHIGHO2_02_FULL_34_9</name>
    <dbReference type="NCBI Taxonomy" id="1802206"/>
    <lineage>
        <taxon>Bacteria</taxon>
        <taxon>Candidatus Staskawicziibacteriota</taxon>
    </lineage>
</organism>
<dbReference type="EMBL" id="MHOS01000034">
    <property type="protein sequence ID" value="OGZ67622.1"/>
    <property type="molecule type" value="Genomic_DNA"/>
</dbReference>
<keyword evidence="1" id="KW-0472">Membrane</keyword>
<gene>
    <name evidence="2" type="ORF">A3D35_02545</name>
</gene>
<dbReference type="STRING" id="1802206.A3D35_02545"/>
<dbReference type="AlphaFoldDB" id="A0A1G2HYJ7"/>
<keyword evidence="1" id="KW-1133">Transmembrane helix</keyword>
<keyword evidence="1" id="KW-0812">Transmembrane</keyword>
<evidence type="ECO:0000313" key="3">
    <source>
        <dbReference type="Proteomes" id="UP000176421"/>
    </source>
</evidence>
<sequence>MSLIHIGWGLNDVLHARGFCDAMLEIAREYRTDEEISQFKQDEEFKDFCRSEYTIVSLMGDFVLVGLGLYWLNKSKRKES</sequence>
<reference evidence="2 3" key="1">
    <citation type="journal article" date="2016" name="Nat. Commun.">
        <title>Thousands of microbial genomes shed light on interconnected biogeochemical processes in an aquifer system.</title>
        <authorList>
            <person name="Anantharaman K."/>
            <person name="Brown C.T."/>
            <person name="Hug L.A."/>
            <person name="Sharon I."/>
            <person name="Castelle C.J."/>
            <person name="Probst A.J."/>
            <person name="Thomas B.C."/>
            <person name="Singh A."/>
            <person name="Wilkins M.J."/>
            <person name="Karaoz U."/>
            <person name="Brodie E.L."/>
            <person name="Williams K.H."/>
            <person name="Hubbard S.S."/>
            <person name="Banfield J.F."/>
        </authorList>
    </citation>
    <scope>NUCLEOTIDE SEQUENCE [LARGE SCALE GENOMIC DNA]</scope>
</reference>
<evidence type="ECO:0000313" key="2">
    <source>
        <dbReference type="EMBL" id="OGZ67622.1"/>
    </source>
</evidence>
<accession>A0A1G2HYJ7</accession>
<comment type="caution">
    <text evidence="2">The sequence shown here is derived from an EMBL/GenBank/DDBJ whole genome shotgun (WGS) entry which is preliminary data.</text>
</comment>